<proteinExistence type="predicted"/>
<evidence type="ECO:0000313" key="2">
    <source>
        <dbReference type="RefSeq" id="XP_003746540.1"/>
    </source>
</evidence>
<organism evidence="1 2">
    <name type="scientific">Galendromus occidentalis</name>
    <name type="common">western predatory mite</name>
    <dbReference type="NCBI Taxonomy" id="34638"/>
    <lineage>
        <taxon>Eukaryota</taxon>
        <taxon>Metazoa</taxon>
        <taxon>Ecdysozoa</taxon>
        <taxon>Arthropoda</taxon>
        <taxon>Chelicerata</taxon>
        <taxon>Arachnida</taxon>
        <taxon>Acari</taxon>
        <taxon>Parasitiformes</taxon>
        <taxon>Mesostigmata</taxon>
        <taxon>Gamasina</taxon>
        <taxon>Phytoseioidea</taxon>
        <taxon>Phytoseiidae</taxon>
        <taxon>Typhlodrominae</taxon>
        <taxon>Galendromus</taxon>
    </lineage>
</organism>
<sequence>MKLRGLPVELRPGPVDLLPAGKKCVLLQPCSLCKLHHRTYFICEDSHITCTDCFLSDQPLTRANRHRSEGYCKRCDTQMTMFRVEIPLHLLQNLEFKCTCGFIGKLVDIKRHVKSGDFSQKCCGVAEEPGPCTDEFDVEMAKLDTLLSESVTEFEDSLVRIKEQHGEKFANGVKRVLDPKVYGYEFSVNSSMLLGLVYTRLKDLHRDLVRLRRASMNVTPIVQDLYQKLTLTQG</sequence>
<reference evidence="2" key="1">
    <citation type="submission" date="2025-08" db="UniProtKB">
        <authorList>
            <consortium name="RefSeq"/>
        </authorList>
    </citation>
    <scope>IDENTIFICATION</scope>
</reference>
<dbReference type="GeneID" id="100904915"/>
<evidence type="ECO:0000313" key="1">
    <source>
        <dbReference type="Proteomes" id="UP000694867"/>
    </source>
</evidence>
<gene>
    <name evidence="2" type="primary">LOC100904915</name>
</gene>
<accession>A0AAJ6W016</accession>
<dbReference type="RefSeq" id="XP_003746540.1">
    <property type="nucleotide sequence ID" value="XM_003746492.2"/>
</dbReference>
<protein>
    <submittedName>
        <fullName evidence="2">Uncharacterized protein LOC100904915</fullName>
    </submittedName>
</protein>
<dbReference type="KEGG" id="goe:100904915"/>
<dbReference type="AlphaFoldDB" id="A0AAJ6W016"/>
<name>A0AAJ6W016_9ACAR</name>
<keyword evidence="1" id="KW-1185">Reference proteome</keyword>
<dbReference type="Proteomes" id="UP000694867">
    <property type="component" value="Unplaced"/>
</dbReference>